<dbReference type="Gene3D" id="1.10.1740.10">
    <property type="match status" value="1"/>
</dbReference>
<evidence type="ECO:0000256" key="3">
    <source>
        <dbReference type="ARBA" id="ARBA00023082"/>
    </source>
</evidence>
<dbReference type="STRING" id="99656.SAMN05421659_109180"/>
<dbReference type="Gene3D" id="1.10.10.10">
    <property type="entry name" value="Winged helix-like DNA-binding domain superfamily/Winged helix DNA-binding domain"/>
    <property type="match status" value="1"/>
</dbReference>
<dbReference type="RefSeq" id="WP_092454580.1">
    <property type="nucleotide sequence ID" value="NZ_FOJI01000009.1"/>
</dbReference>
<keyword evidence="5" id="KW-0812">Transmembrane</keyword>
<proteinExistence type="inferred from homology"/>
<dbReference type="NCBIfam" id="TIGR02937">
    <property type="entry name" value="sigma70-ECF"/>
    <property type="match status" value="1"/>
</dbReference>
<protein>
    <submittedName>
        <fullName evidence="8">RNA polymerase sigma factor, sigma-70 family</fullName>
    </submittedName>
</protein>
<evidence type="ECO:0000313" key="8">
    <source>
        <dbReference type="EMBL" id="SEW31766.1"/>
    </source>
</evidence>
<name>A0A1I0QVR2_9FIRM</name>
<dbReference type="SUPFAM" id="SSF88659">
    <property type="entry name" value="Sigma3 and sigma4 domains of RNA polymerase sigma factors"/>
    <property type="match status" value="1"/>
</dbReference>
<dbReference type="InterPro" id="IPR039425">
    <property type="entry name" value="RNA_pol_sigma-70-like"/>
</dbReference>
<dbReference type="SUPFAM" id="SSF88946">
    <property type="entry name" value="Sigma2 domain of RNA polymerase sigma factors"/>
    <property type="match status" value="1"/>
</dbReference>
<dbReference type="InterPro" id="IPR014284">
    <property type="entry name" value="RNA_pol_sigma-70_dom"/>
</dbReference>
<dbReference type="GO" id="GO:0016987">
    <property type="term" value="F:sigma factor activity"/>
    <property type="evidence" value="ECO:0007669"/>
    <property type="project" value="UniProtKB-KW"/>
</dbReference>
<dbReference type="EMBL" id="FOJI01000009">
    <property type="protein sequence ID" value="SEW31766.1"/>
    <property type="molecule type" value="Genomic_DNA"/>
</dbReference>
<feature type="transmembrane region" description="Helical" evidence="5">
    <location>
        <begin position="256"/>
        <end position="274"/>
    </location>
</feature>
<dbReference type="GO" id="GO:0006352">
    <property type="term" value="P:DNA-templated transcription initiation"/>
    <property type="evidence" value="ECO:0007669"/>
    <property type="project" value="InterPro"/>
</dbReference>
<dbReference type="PANTHER" id="PTHR43133:SF51">
    <property type="entry name" value="RNA POLYMERASE SIGMA FACTOR"/>
    <property type="match status" value="1"/>
</dbReference>
<dbReference type="InterPro" id="IPR036388">
    <property type="entry name" value="WH-like_DNA-bd_sf"/>
</dbReference>
<dbReference type="InterPro" id="IPR013249">
    <property type="entry name" value="RNA_pol_sigma70_r4_t2"/>
</dbReference>
<gene>
    <name evidence="8" type="ORF">SAMN05421659_109180</name>
</gene>
<evidence type="ECO:0000256" key="4">
    <source>
        <dbReference type="ARBA" id="ARBA00023163"/>
    </source>
</evidence>
<reference evidence="8 9" key="1">
    <citation type="submission" date="2016-10" db="EMBL/GenBank/DDBJ databases">
        <authorList>
            <person name="de Groot N.N."/>
        </authorList>
    </citation>
    <scope>NUCLEOTIDE SEQUENCE [LARGE SCALE GENOMIC DNA]</scope>
    <source>
        <strain evidence="8 9">DSM 9179</strain>
    </source>
</reference>
<dbReference type="GO" id="GO:0003677">
    <property type="term" value="F:DNA binding"/>
    <property type="evidence" value="ECO:0007669"/>
    <property type="project" value="InterPro"/>
</dbReference>
<dbReference type="Pfam" id="PF08281">
    <property type="entry name" value="Sigma70_r4_2"/>
    <property type="match status" value="1"/>
</dbReference>
<dbReference type="CDD" id="cd06171">
    <property type="entry name" value="Sigma70_r4"/>
    <property type="match status" value="1"/>
</dbReference>
<dbReference type="Pfam" id="PF04542">
    <property type="entry name" value="Sigma70_r2"/>
    <property type="match status" value="1"/>
</dbReference>
<dbReference type="InterPro" id="IPR007627">
    <property type="entry name" value="RNA_pol_sigma70_r2"/>
</dbReference>
<accession>A0A1I0QVR2</accession>
<evidence type="ECO:0000256" key="5">
    <source>
        <dbReference type="SAM" id="Phobius"/>
    </source>
</evidence>
<keyword evidence="5" id="KW-0472">Membrane</keyword>
<evidence type="ECO:0000313" key="9">
    <source>
        <dbReference type="Proteomes" id="UP000199701"/>
    </source>
</evidence>
<organism evidence="8 9">
    <name type="scientific">[Clostridium] fimetarium</name>
    <dbReference type="NCBI Taxonomy" id="99656"/>
    <lineage>
        <taxon>Bacteria</taxon>
        <taxon>Bacillati</taxon>
        <taxon>Bacillota</taxon>
        <taxon>Clostridia</taxon>
        <taxon>Lachnospirales</taxon>
        <taxon>Lachnospiraceae</taxon>
    </lineage>
</organism>
<comment type="similarity">
    <text evidence="1">Belongs to the sigma-70 factor family. ECF subfamily.</text>
</comment>
<feature type="domain" description="RNA polymerase sigma-70 region 2" evidence="6">
    <location>
        <begin position="31"/>
        <end position="96"/>
    </location>
</feature>
<dbReference type="OrthoDB" id="9782703at2"/>
<feature type="domain" description="RNA polymerase sigma factor 70 region 4 type 2" evidence="7">
    <location>
        <begin position="137"/>
        <end position="182"/>
    </location>
</feature>
<keyword evidence="9" id="KW-1185">Reference proteome</keyword>
<sequence length="505" mass="56965">MITPEELQSAVAEYKSGKKEAFNQIYSISNRFLYKCIYNVMIKQNDVDDVVSDMMQETYIEISKSIHQLIDNKDFYSWASTIANRKCFAYLKKNKKIVLLHEDDTTFDMLADSDDIIPESIMQDKEKQRLLRDIINNELTEIQKLCVIGYYYNEQKQEEIATALELPLNTVKTNLSRAKAKIKEAVLKLEKNKGTKLYSVSPLLLLLFYEEVKACVVPDSISSAVNATSNTGNTIASETSKSIVKKVLGISLKAKIAIGIIGVSIICIVGYAFAVNKPNTQEVGVNNVMQNQAITETATTAIVQNETTWKTAYRDFLLYNTGGTPLGFDIKDFDDDSIPELLVKTADKNNVEHIKFYKYVNATVKNVMQFEDSYSETNSDTSNKKIYTKIGYGKDNNEFIVLQDWYVDYKVTTLQVTTAYKRIYVNGELVSEFDINPAFTFYPSTSKATADLHLTKYSNGKSQSVNASQVEIQSMLNDLQNSFTAINYSLINSNAINSKLSTFSN</sequence>
<evidence type="ECO:0000256" key="2">
    <source>
        <dbReference type="ARBA" id="ARBA00023015"/>
    </source>
</evidence>
<dbReference type="PANTHER" id="PTHR43133">
    <property type="entry name" value="RNA POLYMERASE ECF-TYPE SIGMA FACTO"/>
    <property type="match status" value="1"/>
</dbReference>
<evidence type="ECO:0000256" key="1">
    <source>
        <dbReference type="ARBA" id="ARBA00010641"/>
    </source>
</evidence>
<evidence type="ECO:0000259" key="7">
    <source>
        <dbReference type="Pfam" id="PF08281"/>
    </source>
</evidence>
<dbReference type="Proteomes" id="UP000199701">
    <property type="component" value="Unassembled WGS sequence"/>
</dbReference>
<keyword evidence="5" id="KW-1133">Transmembrane helix</keyword>
<keyword evidence="2" id="KW-0805">Transcription regulation</keyword>
<dbReference type="AlphaFoldDB" id="A0A1I0QVR2"/>
<evidence type="ECO:0000259" key="6">
    <source>
        <dbReference type="Pfam" id="PF04542"/>
    </source>
</evidence>
<keyword evidence="3" id="KW-0731">Sigma factor</keyword>
<dbReference type="InterPro" id="IPR013325">
    <property type="entry name" value="RNA_pol_sigma_r2"/>
</dbReference>
<dbReference type="InterPro" id="IPR013324">
    <property type="entry name" value="RNA_pol_sigma_r3/r4-like"/>
</dbReference>
<keyword evidence="4" id="KW-0804">Transcription</keyword>